<dbReference type="Proteomes" id="UP000220797">
    <property type="component" value="Unassembled WGS sequence"/>
</dbReference>
<dbReference type="GeneID" id="39732094"/>
<reference evidence="3" key="1">
    <citation type="submission" date="2015-04" db="EMBL/GenBank/DDBJ databases">
        <authorList>
            <consortium name="Pathogen Informatics"/>
        </authorList>
    </citation>
    <scope>NUCLEOTIDE SEQUENCE [LARGE SCALE GENOMIC DNA]</scope>
    <source>
        <strain evidence="3">8A</strain>
    </source>
</reference>
<organism evidence="3 4">
    <name type="scientific">Plasmodium gallinaceum</name>
    <dbReference type="NCBI Taxonomy" id="5849"/>
    <lineage>
        <taxon>Eukaryota</taxon>
        <taxon>Sar</taxon>
        <taxon>Alveolata</taxon>
        <taxon>Apicomplexa</taxon>
        <taxon>Aconoidasida</taxon>
        <taxon>Haemosporida</taxon>
        <taxon>Plasmodiidae</taxon>
        <taxon>Plasmodium</taxon>
        <taxon>Plasmodium (Haemamoeba)</taxon>
    </lineage>
</organism>
<accession>A0A1J1GV56</accession>
<dbReference type="AlphaFoldDB" id="A0A1J1GV56"/>
<dbReference type="GO" id="GO:0016301">
    <property type="term" value="F:kinase activity"/>
    <property type="evidence" value="ECO:0007669"/>
    <property type="project" value="UniProtKB-KW"/>
</dbReference>
<feature type="compositionally biased region" description="Basic and acidic residues" evidence="2">
    <location>
        <begin position="692"/>
        <end position="701"/>
    </location>
</feature>
<keyword evidence="4" id="KW-1185">Reference proteome</keyword>
<dbReference type="PANTHER" id="PTHR23084:SF179">
    <property type="entry name" value="OS10G0565000 PROTEIN"/>
    <property type="match status" value="1"/>
</dbReference>
<dbReference type="RefSeq" id="XP_028529151.1">
    <property type="nucleotide sequence ID" value="XM_028672616.1"/>
</dbReference>
<keyword evidence="1" id="KW-0677">Repeat</keyword>
<dbReference type="PANTHER" id="PTHR23084">
    <property type="entry name" value="PHOSPHATIDYLINOSITOL-4-PHOSPHATE 5-KINASE RELATED"/>
    <property type="match status" value="1"/>
</dbReference>
<protein>
    <submittedName>
        <fullName evidence="3">Phosphatidylinositol-4-phosphate 5-kinase, putative</fullName>
    </submittedName>
</protein>
<sequence length="1094" mass="130261">MGNKCSCGEVSNDKLKILNSRDDITLNDFNLDLKEFETHLYENDEENYFYRFENKKLNKNIYTKNEEGEKVNEDEEKNCIINVRRILMYIKEHEKDFLMFFKEINATSLIFLKYLIMNYTAHIIYIDTDVIYIGEVNEKNEKNGVGTIITPDQCIYIGEFEKDKITGFGLYIHFSRSKYIGYWKNGKANNYGVFIHPDGTFYKGLWLNDKQSKKGIEYVNNNYVFLGNYEEGEKNGFGAFIWNNESMYIGNIKNNSFFKRGIYFFNRSKIYIGKWRYNCIQGECEIFWLDKRQFFGFHNNNLKEGLGIYKWNDGRIYFGNWSNNKQHGYGIFILIKHLKDYEKYINNSFMLFFKNTQKIKKEFLLNLLKESFFDKGRSKKILEDVIKKCNSYDFYNFLVILLNISYYEVCSKYFDLMKKKRLNNFKFNYNFYEKIKFHLCSATNEYINKQDLNENMKCSKKYSSNKRDLSSHINSKKLFVNNNNIKDKNNYNKIINRVEKNVEKKISKQIREENNKYISIDSNNDLIKNKNYKRYSLNSNNNNNDINKFDFSSSNSNEEVSLENNKEKYFKDIELLLSCLNSINLSDMNEKDISLFNPLFIYASNNIILKYGKWKNGKLKKWIYSSGDSKHRTRSISNKINNDPNFSIEKKNTTELFYNNNYNVINKFLNNLSSSAISNIYKEKKKRKKKKYSLEEPNNKEEDYDGDIEQDEQGERKKKEESGNKKDENEEEEEEEGEEEEEEEGEEEEEEEGEEEEEEEKEEVEEDEDKEKVEDDEDKENTYENKDKKDDFKREKELQKNHLSYISIGNKDNDILLHEKALIQHNRNILSDKSDIKKKKKKEIKKLNNSNSNNTNYTISTKNNSTSSFSSKNISSINLSFTENNNEKIKSNEDKTHSNMRDDNINNKNDSFNNNIISKNQKFLVKKNYINTFNDEDEMCNNKENNYIVKSMYSIKNKITIESKNLDEEKKNGNIFTKKGIKLLKDTELKETNSSEYNKTINEKFPKKNKKKKKDNNVIPIKSQNYDLPKKGFSLIWNLKKLKNAPFSTNENITFESDKNHKVKQNNHLSESQQKKKSFFRKFLKVNKHKKKKE</sequence>
<feature type="compositionally biased region" description="Basic and acidic residues" evidence="2">
    <location>
        <begin position="713"/>
        <end position="728"/>
    </location>
</feature>
<gene>
    <name evidence="3" type="ORF">PGAL8A_00356400</name>
</gene>
<feature type="compositionally biased region" description="Basic and acidic residues" evidence="2">
    <location>
        <begin position="892"/>
        <end position="905"/>
    </location>
</feature>
<dbReference type="VEuPathDB" id="PlasmoDB:PGAL8A_00356400"/>
<feature type="compositionally biased region" description="Acidic residues" evidence="2">
    <location>
        <begin position="729"/>
        <end position="779"/>
    </location>
</feature>
<evidence type="ECO:0000313" key="3">
    <source>
        <dbReference type="EMBL" id="CRG96346.1"/>
    </source>
</evidence>
<feature type="compositionally biased region" description="Basic residues" evidence="2">
    <location>
        <begin position="1075"/>
        <end position="1094"/>
    </location>
</feature>
<feature type="region of interest" description="Disordered" evidence="2">
    <location>
        <begin position="892"/>
        <end position="913"/>
    </location>
</feature>
<dbReference type="OrthoDB" id="423343at2759"/>
<dbReference type="SMART" id="SM00698">
    <property type="entry name" value="MORN"/>
    <property type="match status" value="5"/>
</dbReference>
<dbReference type="SUPFAM" id="SSF82185">
    <property type="entry name" value="Histone H3 K4-specific methyltransferase SET7/9 N-terminal domain"/>
    <property type="match status" value="2"/>
</dbReference>
<dbReference type="EMBL" id="CVMV01000059">
    <property type="protein sequence ID" value="CRG96346.1"/>
    <property type="molecule type" value="Genomic_DNA"/>
</dbReference>
<evidence type="ECO:0000256" key="1">
    <source>
        <dbReference type="ARBA" id="ARBA00022737"/>
    </source>
</evidence>
<feature type="compositionally biased region" description="Acidic residues" evidence="2">
    <location>
        <begin position="702"/>
        <end position="712"/>
    </location>
</feature>
<dbReference type="Gene3D" id="2.20.110.10">
    <property type="entry name" value="Histone H3 K4-specific methyltransferase SET7/9 N-terminal domain"/>
    <property type="match status" value="3"/>
</dbReference>
<name>A0A1J1GV56_PLAGA</name>
<dbReference type="InterPro" id="IPR003409">
    <property type="entry name" value="MORN"/>
</dbReference>
<proteinExistence type="predicted"/>
<feature type="compositionally biased region" description="Basic and acidic residues" evidence="2">
    <location>
        <begin position="780"/>
        <end position="793"/>
    </location>
</feature>
<feature type="region of interest" description="Disordered" evidence="2">
    <location>
        <begin position="1056"/>
        <end position="1094"/>
    </location>
</feature>
<comment type="caution">
    <text evidence="3">The sequence shown here is derived from an EMBL/GenBank/DDBJ whole genome shotgun (WGS) entry which is preliminary data.</text>
</comment>
<dbReference type="OMA" id="HNNYNIH"/>
<dbReference type="Pfam" id="PF02493">
    <property type="entry name" value="MORN"/>
    <property type="match status" value="5"/>
</dbReference>
<feature type="region of interest" description="Disordered" evidence="2">
    <location>
        <begin position="688"/>
        <end position="793"/>
    </location>
</feature>
<evidence type="ECO:0000313" key="4">
    <source>
        <dbReference type="Proteomes" id="UP000220797"/>
    </source>
</evidence>
<evidence type="ECO:0000256" key="2">
    <source>
        <dbReference type="SAM" id="MobiDB-lite"/>
    </source>
</evidence>